<dbReference type="Proteomes" id="UP000030671">
    <property type="component" value="Unassembled WGS sequence"/>
</dbReference>
<dbReference type="HOGENOM" id="CLU_018580_2_0_1"/>
<evidence type="ECO:0000256" key="8">
    <source>
        <dbReference type="ARBA" id="ARBA00022679"/>
    </source>
</evidence>
<proteinExistence type="inferred from homology"/>
<dbReference type="AlphaFoldDB" id="W4JTJ6"/>
<dbReference type="InterPro" id="IPR011671">
    <property type="entry name" value="tRNA_uracil_MeTrfase"/>
</dbReference>
<dbReference type="eggNOG" id="KOG3790">
    <property type="taxonomic scope" value="Eukaryota"/>
</dbReference>
<dbReference type="GO" id="GO:0005737">
    <property type="term" value="C:cytoplasm"/>
    <property type="evidence" value="ECO:0007669"/>
    <property type="project" value="UniProtKB-SubCell"/>
</dbReference>
<dbReference type="GeneID" id="20668817"/>
<dbReference type="GO" id="GO:0141101">
    <property type="term" value="F:tRNA(Ser) (uridine(44)-2'-O-)-methyltransferase activity"/>
    <property type="evidence" value="ECO:0007669"/>
    <property type="project" value="UniProtKB-EC"/>
</dbReference>
<accession>W4JTJ6</accession>
<sequence length="431" mass="47660">FETATSQLVHHPEYNSTLILRSEVLADYAGSDALQPSVPGLEGFTPIRTIHRRLLPRRPGRDAALDQHCTFYTSSSPSARDAADAPPSSISVLVLTPLLQPGTQLPYFHPLVSHLAFRLLPASSTSSASLRIDAHPLPASSIPTDPDSRLHRTALALLETLHRYAWGAHTQYRKRVAHDTLVPRDTYQDLYLVMRERWKHVVGEWREATDPLKHVFEDVGIATFLMLLWKDTYKDEHGGDEHGPQDLVSEPWKRWPRPPGGFVDMGCGNGLLTHILISEGYAGTGFDLRERSSWTHYPPRTRAALSVREAYEDTGDAPVLDLPRGAFLIGNHADELTPWLPVLAARAGVGTSGYLSIPCCAWTDSADAGRDAQGEQEATFAAALNLGSDNQLGSAYARYRVWLASLSAWLGWEVEVEVLRIPSTRNWAIVG</sequence>
<dbReference type="KEGG" id="hir:HETIRDRAFT_239074"/>
<evidence type="ECO:0000256" key="12">
    <source>
        <dbReference type="RuleBase" id="RU368004"/>
    </source>
</evidence>
<evidence type="ECO:0000256" key="7">
    <source>
        <dbReference type="ARBA" id="ARBA00022603"/>
    </source>
</evidence>
<comment type="subcellular location">
    <subcellularLocation>
        <location evidence="2 12">Cytoplasm</location>
    </subcellularLocation>
</comment>
<protein>
    <recommendedName>
        <fullName evidence="5 12">tRNA (uracil-O(2)-)-methyltransferase</fullName>
        <ecNumber evidence="4 12">2.1.1.211</ecNumber>
    </recommendedName>
</protein>
<feature type="non-terminal residue" evidence="13">
    <location>
        <position position="1"/>
    </location>
</feature>
<keyword evidence="6 12" id="KW-0963">Cytoplasm</keyword>
<keyword evidence="9 12" id="KW-0949">S-adenosyl-L-methionine</keyword>
<feature type="non-terminal residue" evidence="13">
    <location>
        <position position="431"/>
    </location>
</feature>
<dbReference type="EC" id="2.1.1.211" evidence="4 12"/>
<dbReference type="Gene3D" id="3.40.50.150">
    <property type="entry name" value="Vaccinia Virus protein VP39"/>
    <property type="match status" value="1"/>
</dbReference>
<dbReference type="FunCoup" id="W4JTJ6">
    <property type="interactions" value="31"/>
</dbReference>
<dbReference type="GO" id="GO:0030488">
    <property type="term" value="P:tRNA methylation"/>
    <property type="evidence" value="ECO:0007669"/>
    <property type="project" value="UniProtKB-UniRule"/>
</dbReference>
<keyword evidence="10 12" id="KW-0819">tRNA processing</keyword>
<dbReference type="Pfam" id="PF07757">
    <property type="entry name" value="AdoMet_MTase"/>
    <property type="match status" value="2"/>
</dbReference>
<evidence type="ECO:0000256" key="10">
    <source>
        <dbReference type="ARBA" id="ARBA00022694"/>
    </source>
</evidence>
<name>W4JTJ6_HETIT</name>
<dbReference type="OrthoDB" id="10047021at2759"/>
<dbReference type="InParanoid" id="W4JTJ6"/>
<gene>
    <name evidence="13" type="ORF">HETIRDRAFT_239074</name>
</gene>
<keyword evidence="8 12" id="KW-0808">Transferase</keyword>
<evidence type="ECO:0000256" key="2">
    <source>
        <dbReference type="ARBA" id="ARBA00004496"/>
    </source>
</evidence>
<evidence type="ECO:0000256" key="4">
    <source>
        <dbReference type="ARBA" id="ARBA00012795"/>
    </source>
</evidence>
<keyword evidence="7 12" id="KW-0489">Methyltransferase</keyword>
<reference evidence="13 14" key="1">
    <citation type="journal article" date="2012" name="New Phytol.">
        <title>Insight into trade-off between wood decay and parasitism from the genome of a fungal forest pathogen.</title>
        <authorList>
            <person name="Olson A."/>
            <person name="Aerts A."/>
            <person name="Asiegbu F."/>
            <person name="Belbahri L."/>
            <person name="Bouzid O."/>
            <person name="Broberg A."/>
            <person name="Canback B."/>
            <person name="Coutinho P.M."/>
            <person name="Cullen D."/>
            <person name="Dalman K."/>
            <person name="Deflorio G."/>
            <person name="van Diepen L.T."/>
            <person name="Dunand C."/>
            <person name="Duplessis S."/>
            <person name="Durling M."/>
            <person name="Gonthier P."/>
            <person name="Grimwood J."/>
            <person name="Fossdal C.G."/>
            <person name="Hansson D."/>
            <person name="Henrissat B."/>
            <person name="Hietala A."/>
            <person name="Himmelstrand K."/>
            <person name="Hoffmeister D."/>
            <person name="Hogberg N."/>
            <person name="James T.Y."/>
            <person name="Karlsson M."/>
            <person name="Kohler A."/>
            <person name="Kues U."/>
            <person name="Lee Y.H."/>
            <person name="Lin Y.C."/>
            <person name="Lind M."/>
            <person name="Lindquist E."/>
            <person name="Lombard V."/>
            <person name="Lucas S."/>
            <person name="Lunden K."/>
            <person name="Morin E."/>
            <person name="Murat C."/>
            <person name="Park J."/>
            <person name="Raffaello T."/>
            <person name="Rouze P."/>
            <person name="Salamov A."/>
            <person name="Schmutz J."/>
            <person name="Solheim H."/>
            <person name="Stahlberg J."/>
            <person name="Velez H."/>
            <person name="de Vries R.P."/>
            <person name="Wiebenga A."/>
            <person name="Woodward S."/>
            <person name="Yakovlev I."/>
            <person name="Garbelotto M."/>
            <person name="Martin F."/>
            <person name="Grigoriev I.V."/>
            <person name="Stenlid J."/>
        </authorList>
    </citation>
    <scope>NUCLEOTIDE SEQUENCE [LARGE SCALE GENOMIC DNA]</scope>
    <source>
        <strain evidence="13 14">TC 32-1</strain>
    </source>
</reference>
<dbReference type="PANTHER" id="PTHR21210:SF0">
    <property type="entry name" value="TRNA (URACIL-O(2)-)-METHYLTRANSFERASE-RELATED"/>
    <property type="match status" value="1"/>
</dbReference>
<evidence type="ECO:0000256" key="5">
    <source>
        <dbReference type="ARBA" id="ARBA00017788"/>
    </source>
</evidence>
<dbReference type="SUPFAM" id="SSF53335">
    <property type="entry name" value="S-adenosyl-L-methionine-dependent methyltransferases"/>
    <property type="match status" value="1"/>
</dbReference>
<comment type="similarity">
    <text evidence="3 12">Belongs to the TRM44 family.</text>
</comment>
<evidence type="ECO:0000256" key="11">
    <source>
        <dbReference type="ARBA" id="ARBA00047957"/>
    </source>
</evidence>
<evidence type="ECO:0000313" key="13">
    <source>
        <dbReference type="EMBL" id="ETW76216.1"/>
    </source>
</evidence>
<evidence type="ECO:0000256" key="1">
    <source>
        <dbReference type="ARBA" id="ARBA00002778"/>
    </source>
</evidence>
<evidence type="ECO:0000313" key="14">
    <source>
        <dbReference type="Proteomes" id="UP000030671"/>
    </source>
</evidence>
<evidence type="ECO:0000256" key="6">
    <source>
        <dbReference type="ARBA" id="ARBA00022490"/>
    </source>
</evidence>
<comment type="function">
    <text evidence="12">Adenosyl-L-methionine (AdoMet)-dependent tRNA (uracil-O(2)-)-methyltransferase.</text>
</comment>
<dbReference type="InterPro" id="IPR029063">
    <property type="entry name" value="SAM-dependent_MTases_sf"/>
</dbReference>
<evidence type="ECO:0000256" key="9">
    <source>
        <dbReference type="ARBA" id="ARBA00022691"/>
    </source>
</evidence>
<keyword evidence="14" id="KW-1185">Reference proteome</keyword>
<comment type="catalytic activity">
    <reaction evidence="11 12">
        <text>uridine(44) in tRNA(Ser) + S-adenosyl-L-methionine = 2'-O-methyluridine(44) in tRNA(Ser) + S-adenosyl-L-homocysteine + H(+)</text>
        <dbReference type="Rhea" id="RHEA:43100"/>
        <dbReference type="Rhea" id="RHEA-COMP:10339"/>
        <dbReference type="Rhea" id="RHEA-COMP:10340"/>
        <dbReference type="ChEBI" id="CHEBI:15378"/>
        <dbReference type="ChEBI" id="CHEBI:57856"/>
        <dbReference type="ChEBI" id="CHEBI:59789"/>
        <dbReference type="ChEBI" id="CHEBI:65315"/>
        <dbReference type="ChEBI" id="CHEBI:74478"/>
        <dbReference type="EC" id="2.1.1.211"/>
    </reaction>
</comment>
<dbReference type="RefSeq" id="XP_009552424.1">
    <property type="nucleotide sequence ID" value="XM_009554129.1"/>
</dbReference>
<organism evidence="13 14">
    <name type="scientific">Heterobasidion irregulare (strain TC 32-1)</name>
    <dbReference type="NCBI Taxonomy" id="747525"/>
    <lineage>
        <taxon>Eukaryota</taxon>
        <taxon>Fungi</taxon>
        <taxon>Dikarya</taxon>
        <taxon>Basidiomycota</taxon>
        <taxon>Agaricomycotina</taxon>
        <taxon>Agaricomycetes</taxon>
        <taxon>Russulales</taxon>
        <taxon>Bondarzewiaceae</taxon>
        <taxon>Heterobasidion</taxon>
        <taxon>Heterobasidion annosum species complex</taxon>
    </lineage>
</organism>
<dbReference type="PANTHER" id="PTHR21210">
    <property type="entry name" value="TRNA (URACIL-O(2)-)-METHYLTRANSFERASE-RELATED"/>
    <property type="match status" value="1"/>
</dbReference>
<dbReference type="STRING" id="747525.W4JTJ6"/>
<evidence type="ECO:0000256" key="3">
    <source>
        <dbReference type="ARBA" id="ARBA00009056"/>
    </source>
</evidence>
<dbReference type="EMBL" id="KI925465">
    <property type="protein sequence ID" value="ETW76216.1"/>
    <property type="molecule type" value="Genomic_DNA"/>
</dbReference>
<comment type="function">
    <text evidence="1">Probable adenosyl-L-methionine (AdoMet)-dependent tRNA (uracil-O(2)-)-methyltransferase.</text>
</comment>